<gene>
    <name evidence="2" type="ORF">B296_00018445</name>
</gene>
<sequence length="199" mass="23082">MRSMARPVQGTEERSRLAENRGRQGRKADSRRRQGCGLRAAGLERRLTAGGDEEKGTDGRRRVRRRGPSKERERQPRCRAKQRQRRGKKGCLCFPITGGEGWRKPTSRRRERALRGMRRRKGALHRQREGERERGREKVPGESAALHCRRRWENRSGRWADLHRNRVGESGMPIGFPARGRREEAPWRGFGLVLNHLPG</sequence>
<name>A0A426ZCT5_ENSVE</name>
<reference evidence="2 3" key="1">
    <citation type="journal article" date="2014" name="Agronomy (Basel)">
        <title>A Draft Genome Sequence for Ensete ventricosum, the Drought-Tolerant Tree Against Hunger.</title>
        <authorList>
            <person name="Harrison J."/>
            <person name="Moore K.A."/>
            <person name="Paszkiewicz K."/>
            <person name="Jones T."/>
            <person name="Grant M."/>
            <person name="Ambacheew D."/>
            <person name="Muzemil S."/>
            <person name="Studholme D.J."/>
        </authorList>
    </citation>
    <scope>NUCLEOTIDE SEQUENCE [LARGE SCALE GENOMIC DNA]</scope>
</reference>
<protein>
    <submittedName>
        <fullName evidence="2">Uncharacterized protein</fullName>
    </submittedName>
</protein>
<organism evidence="2 3">
    <name type="scientific">Ensete ventricosum</name>
    <name type="common">Abyssinian banana</name>
    <name type="synonym">Musa ensete</name>
    <dbReference type="NCBI Taxonomy" id="4639"/>
    <lineage>
        <taxon>Eukaryota</taxon>
        <taxon>Viridiplantae</taxon>
        <taxon>Streptophyta</taxon>
        <taxon>Embryophyta</taxon>
        <taxon>Tracheophyta</taxon>
        <taxon>Spermatophyta</taxon>
        <taxon>Magnoliopsida</taxon>
        <taxon>Liliopsida</taxon>
        <taxon>Zingiberales</taxon>
        <taxon>Musaceae</taxon>
        <taxon>Ensete</taxon>
    </lineage>
</organism>
<feature type="compositionally biased region" description="Basic residues" evidence="1">
    <location>
        <begin position="105"/>
        <end position="125"/>
    </location>
</feature>
<dbReference type="EMBL" id="AMZH03007247">
    <property type="protein sequence ID" value="RRT61784.1"/>
    <property type="molecule type" value="Genomic_DNA"/>
</dbReference>
<feature type="compositionally biased region" description="Basic residues" evidence="1">
    <location>
        <begin position="77"/>
        <end position="89"/>
    </location>
</feature>
<proteinExistence type="predicted"/>
<evidence type="ECO:0000256" key="1">
    <source>
        <dbReference type="SAM" id="MobiDB-lite"/>
    </source>
</evidence>
<dbReference type="AlphaFoldDB" id="A0A426ZCT5"/>
<feature type="compositionally biased region" description="Basic and acidic residues" evidence="1">
    <location>
        <begin position="42"/>
        <end position="60"/>
    </location>
</feature>
<feature type="compositionally biased region" description="Basic and acidic residues" evidence="1">
    <location>
        <begin position="126"/>
        <end position="140"/>
    </location>
</feature>
<feature type="region of interest" description="Disordered" evidence="1">
    <location>
        <begin position="1"/>
        <end position="142"/>
    </location>
</feature>
<dbReference type="Proteomes" id="UP000287651">
    <property type="component" value="Unassembled WGS sequence"/>
</dbReference>
<accession>A0A426ZCT5</accession>
<feature type="compositionally biased region" description="Basic and acidic residues" evidence="1">
    <location>
        <begin position="11"/>
        <end position="32"/>
    </location>
</feature>
<evidence type="ECO:0000313" key="2">
    <source>
        <dbReference type="EMBL" id="RRT61784.1"/>
    </source>
</evidence>
<comment type="caution">
    <text evidence="2">The sequence shown here is derived from an EMBL/GenBank/DDBJ whole genome shotgun (WGS) entry which is preliminary data.</text>
</comment>
<evidence type="ECO:0000313" key="3">
    <source>
        <dbReference type="Proteomes" id="UP000287651"/>
    </source>
</evidence>